<sequence>MKMFILNVWFFVVFILSFGIVYDPQGPDAVILICIINVLFGFELQTSKTKVNKMSRRKIALSLLIVMITVSFLFVLSVFLEHAFNADIGMRLVGCLYLTMAVYIYIKGFIALRT</sequence>
<dbReference type="RefSeq" id="WP_047879189.1">
    <property type="nucleotide sequence ID" value="NZ_LDOT01000015.1"/>
</dbReference>
<name>A0A0J1H035_9GAMM</name>
<dbReference type="EMBL" id="LDOT01000015">
    <property type="protein sequence ID" value="KLV05174.1"/>
    <property type="molecule type" value="Genomic_DNA"/>
</dbReference>
<comment type="caution">
    <text evidence="2">The sequence shown here is derived from an EMBL/GenBank/DDBJ whole genome shotgun (WGS) entry which is preliminary data.</text>
</comment>
<accession>A0A0J1H035</accession>
<gene>
    <name evidence="2" type="ORF">ABT56_12370</name>
</gene>
<feature type="transmembrane region" description="Helical" evidence="1">
    <location>
        <begin position="88"/>
        <end position="106"/>
    </location>
</feature>
<feature type="transmembrane region" description="Helical" evidence="1">
    <location>
        <begin position="59"/>
        <end position="82"/>
    </location>
</feature>
<dbReference type="AlphaFoldDB" id="A0A0J1H035"/>
<evidence type="ECO:0000256" key="1">
    <source>
        <dbReference type="SAM" id="Phobius"/>
    </source>
</evidence>
<evidence type="ECO:0000313" key="3">
    <source>
        <dbReference type="Proteomes" id="UP000036097"/>
    </source>
</evidence>
<keyword evidence="1" id="KW-1133">Transmembrane helix</keyword>
<dbReference type="Proteomes" id="UP000036097">
    <property type="component" value="Unassembled WGS sequence"/>
</dbReference>
<keyword evidence="3" id="KW-1185">Reference proteome</keyword>
<evidence type="ECO:0000313" key="2">
    <source>
        <dbReference type="EMBL" id="KLV05174.1"/>
    </source>
</evidence>
<feature type="transmembrane region" description="Helical" evidence="1">
    <location>
        <begin position="29"/>
        <end position="47"/>
    </location>
</feature>
<organism evidence="2 3">
    <name type="scientific">Photobacterium aquae</name>
    <dbReference type="NCBI Taxonomy" id="1195763"/>
    <lineage>
        <taxon>Bacteria</taxon>
        <taxon>Pseudomonadati</taxon>
        <taxon>Pseudomonadota</taxon>
        <taxon>Gammaproteobacteria</taxon>
        <taxon>Vibrionales</taxon>
        <taxon>Vibrionaceae</taxon>
        <taxon>Photobacterium</taxon>
    </lineage>
</organism>
<dbReference type="PATRIC" id="fig|1195763.3.peg.2611"/>
<keyword evidence="1" id="KW-0812">Transmembrane</keyword>
<reference evidence="2 3" key="1">
    <citation type="submission" date="2015-05" db="EMBL/GenBank/DDBJ databases">
        <title>Photobacterium galathea sp. nov.</title>
        <authorList>
            <person name="Machado H."/>
            <person name="Gram L."/>
        </authorList>
    </citation>
    <scope>NUCLEOTIDE SEQUENCE [LARGE SCALE GENOMIC DNA]</scope>
    <source>
        <strain evidence="2 3">CGMCC 1.12159</strain>
    </source>
</reference>
<keyword evidence="1" id="KW-0472">Membrane</keyword>
<dbReference type="STRING" id="1195763.ABT56_12370"/>
<proteinExistence type="predicted"/>
<dbReference type="OrthoDB" id="9968638at2"/>
<protein>
    <submittedName>
        <fullName evidence="2">Uncharacterized protein</fullName>
    </submittedName>
</protein>